<keyword evidence="2" id="KW-0479">Metal-binding</keyword>
<reference evidence="7" key="2">
    <citation type="submission" date="2023-03" db="EMBL/GenBank/DDBJ databases">
        <authorList>
            <consortium name="Wellcome Sanger Institute Data Sharing"/>
        </authorList>
    </citation>
    <scope>NUCLEOTIDE SEQUENCE [LARGE SCALE GENOMIC DNA]</scope>
</reference>
<evidence type="ECO:0000259" key="4">
    <source>
        <dbReference type="Pfam" id="PF13359"/>
    </source>
</evidence>
<protein>
    <recommendedName>
        <fullName evidence="8">DDE Tnp4 domain-containing protein</fullName>
    </recommendedName>
</protein>
<feature type="coiled-coil region" evidence="3">
    <location>
        <begin position="234"/>
        <end position="261"/>
    </location>
</feature>
<evidence type="ECO:0008006" key="8">
    <source>
        <dbReference type="Google" id="ProtNLM"/>
    </source>
</evidence>
<reference evidence="6 7" key="1">
    <citation type="submission" date="2018-05" db="EMBL/GenBank/DDBJ databases">
        <authorList>
            <person name="Datahose"/>
        </authorList>
    </citation>
    <scope>NUCLEOTIDE SEQUENCE</scope>
</reference>
<sequence length="566" mass="62848">MSSAESASLGRALCIITGASRGFGRAVSRELSRLVTPGSGLVLAARSGEDLHDVQAELAASEAGRAGLRVESVVADVGRTEGLEAIIRAAKDALIEQMDHVMLVNNAGKPAYEMDQTNPDWVPTLHMGHSETRTSHSDRHRRRTQRQQNKVLFGGFDNGAAECEGEASAEVTTEEQPEMDTTEEQHHNNLVILAEGQICAGQVEAEVTGADAENIDIREKQTEDQQLTNDCVRCVQSRAEINRLLEENRKLKSKLDKTELNENFLKGDTEKVKYYTGFTCFAIFMSVLENVKVFLPASKKLSHFQMLLLTLMRLRLDLPVQHLSYLFNVSHKTLSSVFSDTIDVLYARFGILVHWPERHCLQATMPPQFTDTFGNRVAIIVDCFEIRTERPSNLKACAQTYSHYKGTHTMKYLIGITPQGAISFISKGWGGRASDKHITKQCGILNKLLPGDVVLADRGFDIRDAVGMMCAEVKIPAFTRGFCQLDAKDIENTRAIAHLRIHVERVIGSLRNKFKMLHTTMPIRSLLPCEGEDVTFLDKIVRVCCVLVNMCPSVVVKPGTIETCTC</sequence>
<reference evidence="6" key="4">
    <citation type="submission" date="2025-09" db="UniProtKB">
        <authorList>
            <consortium name="Ensembl"/>
        </authorList>
    </citation>
    <scope>IDENTIFICATION</scope>
</reference>
<evidence type="ECO:0000259" key="5">
    <source>
        <dbReference type="Pfam" id="PF13613"/>
    </source>
</evidence>
<organism evidence="6 7">
    <name type="scientific">Astatotilapia calliptera</name>
    <name type="common">Eastern happy</name>
    <name type="synonym">Chromis callipterus</name>
    <dbReference type="NCBI Taxonomy" id="8154"/>
    <lineage>
        <taxon>Eukaryota</taxon>
        <taxon>Metazoa</taxon>
        <taxon>Chordata</taxon>
        <taxon>Craniata</taxon>
        <taxon>Vertebrata</taxon>
        <taxon>Euteleostomi</taxon>
        <taxon>Actinopterygii</taxon>
        <taxon>Neopterygii</taxon>
        <taxon>Teleostei</taxon>
        <taxon>Neoteleostei</taxon>
        <taxon>Acanthomorphata</taxon>
        <taxon>Ovalentaria</taxon>
        <taxon>Cichlomorphae</taxon>
        <taxon>Cichliformes</taxon>
        <taxon>Cichlidae</taxon>
        <taxon>African cichlids</taxon>
        <taxon>Pseudocrenilabrinae</taxon>
        <taxon>Haplochromini</taxon>
        <taxon>Astatotilapia</taxon>
    </lineage>
</organism>
<dbReference type="Proteomes" id="UP000265100">
    <property type="component" value="Chromosome 7"/>
</dbReference>
<evidence type="ECO:0000256" key="2">
    <source>
        <dbReference type="ARBA" id="ARBA00022723"/>
    </source>
</evidence>
<dbReference type="GO" id="GO:0046872">
    <property type="term" value="F:metal ion binding"/>
    <property type="evidence" value="ECO:0007669"/>
    <property type="project" value="UniProtKB-KW"/>
</dbReference>
<comment type="cofactor">
    <cofactor evidence="1">
        <name>a divalent metal cation</name>
        <dbReference type="ChEBI" id="CHEBI:60240"/>
    </cofactor>
</comment>
<evidence type="ECO:0000256" key="3">
    <source>
        <dbReference type="SAM" id="Coils"/>
    </source>
</evidence>
<dbReference type="InterPro" id="IPR002347">
    <property type="entry name" value="SDR_fam"/>
</dbReference>
<reference evidence="6" key="3">
    <citation type="submission" date="2025-08" db="UniProtKB">
        <authorList>
            <consortium name="Ensembl"/>
        </authorList>
    </citation>
    <scope>IDENTIFICATION</scope>
</reference>
<dbReference type="Pfam" id="PF13613">
    <property type="entry name" value="HTH_Tnp_4"/>
    <property type="match status" value="1"/>
</dbReference>
<dbReference type="PANTHER" id="PTHR23080">
    <property type="entry name" value="THAP DOMAIN PROTEIN"/>
    <property type="match status" value="1"/>
</dbReference>
<keyword evidence="7" id="KW-1185">Reference proteome</keyword>
<evidence type="ECO:0000256" key="1">
    <source>
        <dbReference type="ARBA" id="ARBA00001968"/>
    </source>
</evidence>
<dbReference type="GeneTree" id="ENSGT00940000164249"/>
<dbReference type="Pfam" id="PF00106">
    <property type="entry name" value="adh_short"/>
    <property type="match status" value="1"/>
</dbReference>
<dbReference type="InterPro" id="IPR036291">
    <property type="entry name" value="NAD(P)-bd_dom_sf"/>
</dbReference>
<dbReference type="Pfam" id="PF13359">
    <property type="entry name" value="DDE_Tnp_4"/>
    <property type="match status" value="1"/>
</dbReference>
<dbReference type="Gene3D" id="3.40.50.720">
    <property type="entry name" value="NAD(P)-binding Rossmann-like Domain"/>
    <property type="match status" value="1"/>
</dbReference>
<accession>A0AAX7UHU0</accession>
<dbReference type="InterPro" id="IPR027806">
    <property type="entry name" value="HARBI1_dom"/>
</dbReference>
<dbReference type="Ensembl" id="ENSACLT00000060775.1">
    <property type="protein sequence ID" value="ENSACLP00000069483.1"/>
    <property type="gene ID" value="ENSACLG00000019611.2"/>
</dbReference>
<feature type="domain" description="DDE Tnp4" evidence="4">
    <location>
        <begin position="381"/>
        <end position="549"/>
    </location>
</feature>
<dbReference type="SUPFAM" id="SSF51735">
    <property type="entry name" value="NAD(P)-binding Rossmann-fold domains"/>
    <property type="match status" value="1"/>
</dbReference>
<proteinExistence type="predicted"/>
<dbReference type="InterPro" id="IPR027805">
    <property type="entry name" value="Transposase_HTH_dom"/>
</dbReference>
<keyword evidence="3" id="KW-0175">Coiled coil</keyword>
<evidence type="ECO:0000313" key="7">
    <source>
        <dbReference type="Proteomes" id="UP000265100"/>
    </source>
</evidence>
<dbReference type="AlphaFoldDB" id="A0AAX7UHU0"/>
<evidence type="ECO:0000313" key="6">
    <source>
        <dbReference type="Ensembl" id="ENSACLP00000069483.1"/>
    </source>
</evidence>
<dbReference type="PANTHER" id="PTHR23080:SF144">
    <property type="entry name" value="SPINDLE AND KINETOCHORE ASSOCIATED COMPLEX SUBUNIT 3"/>
    <property type="match status" value="1"/>
</dbReference>
<name>A0AAX7UHU0_ASTCA</name>
<feature type="domain" description="Transposase Helix-turn-helix" evidence="5">
    <location>
        <begin position="299"/>
        <end position="349"/>
    </location>
</feature>